<keyword evidence="10" id="KW-0238">DNA-binding</keyword>
<accession>A0A381V5F4</accession>
<dbReference type="PANTHER" id="PTHR33202:SF2">
    <property type="entry name" value="FERRIC UPTAKE REGULATION PROTEIN"/>
    <property type="match status" value="1"/>
</dbReference>
<dbReference type="GO" id="GO:0003700">
    <property type="term" value="F:DNA-binding transcription factor activity"/>
    <property type="evidence" value="ECO:0007669"/>
    <property type="project" value="InterPro"/>
</dbReference>
<dbReference type="InterPro" id="IPR043135">
    <property type="entry name" value="Fur_C"/>
</dbReference>
<evidence type="ECO:0000256" key="1">
    <source>
        <dbReference type="ARBA" id="ARBA00004496"/>
    </source>
</evidence>
<dbReference type="InterPro" id="IPR036388">
    <property type="entry name" value="WH-like_DNA-bd_sf"/>
</dbReference>
<dbReference type="AlphaFoldDB" id="A0A381V5F4"/>
<keyword evidence="5" id="KW-0678">Repressor</keyword>
<dbReference type="GO" id="GO:0005829">
    <property type="term" value="C:cytosol"/>
    <property type="evidence" value="ECO:0007669"/>
    <property type="project" value="TreeGrafter"/>
</dbReference>
<evidence type="ECO:0008006" key="13">
    <source>
        <dbReference type="Google" id="ProtNLM"/>
    </source>
</evidence>
<dbReference type="GO" id="GO:0008270">
    <property type="term" value="F:zinc ion binding"/>
    <property type="evidence" value="ECO:0007669"/>
    <property type="project" value="TreeGrafter"/>
</dbReference>
<name>A0A381V5F4_9ZZZZ</name>
<dbReference type="SUPFAM" id="SSF46785">
    <property type="entry name" value="Winged helix' DNA-binding domain"/>
    <property type="match status" value="1"/>
</dbReference>
<sequence length="136" mass="15834">MKDSIEKKCIDKDVKLTDQRKIIAKVMSESNDHPDVDELYKRVSKIDSKISIATVYRTVKLFEEVGILTKHEFRGGKARYEEINEGHHDHLIDIKSGEIIEFVDNEIEKLQKKVAEKYGYTLVDHKLELYGIKKKS</sequence>
<dbReference type="FunFam" id="1.10.10.10:FF:000051">
    <property type="entry name" value="Fur family transcriptional regulator"/>
    <property type="match status" value="1"/>
</dbReference>
<evidence type="ECO:0000256" key="11">
    <source>
        <dbReference type="ARBA" id="ARBA00023163"/>
    </source>
</evidence>
<evidence type="ECO:0000256" key="6">
    <source>
        <dbReference type="ARBA" id="ARBA00022723"/>
    </source>
</evidence>
<dbReference type="CDD" id="cd07153">
    <property type="entry name" value="Fur_like"/>
    <property type="match status" value="1"/>
</dbReference>
<keyword evidence="7" id="KW-0862">Zinc</keyword>
<keyword evidence="8" id="KW-0408">Iron</keyword>
<dbReference type="GO" id="GO:0045892">
    <property type="term" value="P:negative regulation of DNA-templated transcription"/>
    <property type="evidence" value="ECO:0007669"/>
    <property type="project" value="TreeGrafter"/>
</dbReference>
<comment type="subcellular location">
    <subcellularLocation>
        <location evidence="1">Cytoplasm</location>
    </subcellularLocation>
</comment>
<evidence type="ECO:0000256" key="5">
    <source>
        <dbReference type="ARBA" id="ARBA00022491"/>
    </source>
</evidence>
<evidence type="ECO:0000256" key="8">
    <source>
        <dbReference type="ARBA" id="ARBA00023004"/>
    </source>
</evidence>
<evidence type="ECO:0000256" key="9">
    <source>
        <dbReference type="ARBA" id="ARBA00023015"/>
    </source>
</evidence>
<comment type="subunit">
    <text evidence="3">Homodimer.</text>
</comment>
<dbReference type="GO" id="GO:0000976">
    <property type="term" value="F:transcription cis-regulatory region binding"/>
    <property type="evidence" value="ECO:0007669"/>
    <property type="project" value="TreeGrafter"/>
</dbReference>
<evidence type="ECO:0000256" key="7">
    <source>
        <dbReference type="ARBA" id="ARBA00022833"/>
    </source>
</evidence>
<dbReference type="InterPro" id="IPR036390">
    <property type="entry name" value="WH_DNA-bd_sf"/>
</dbReference>
<keyword evidence="6" id="KW-0479">Metal-binding</keyword>
<keyword evidence="9" id="KW-0805">Transcription regulation</keyword>
<dbReference type="PANTHER" id="PTHR33202">
    <property type="entry name" value="ZINC UPTAKE REGULATION PROTEIN"/>
    <property type="match status" value="1"/>
</dbReference>
<dbReference type="FunFam" id="3.30.1490.190:FF:000001">
    <property type="entry name" value="Ferric uptake regulation protein"/>
    <property type="match status" value="1"/>
</dbReference>
<evidence type="ECO:0000256" key="4">
    <source>
        <dbReference type="ARBA" id="ARBA00022490"/>
    </source>
</evidence>
<dbReference type="Pfam" id="PF01475">
    <property type="entry name" value="FUR"/>
    <property type="match status" value="1"/>
</dbReference>
<dbReference type="InterPro" id="IPR002481">
    <property type="entry name" value="FUR"/>
</dbReference>
<comment type="similarity">
    <text evidence="2">Belongs to the Fur family.</text>
</comment>
<dbReference type="EMBL" id="UINC01007818">
    <property type="protein sequence ID" value="SVA35221.1"/>
    <property type="molecule type" value="Genomic_DNA"/>
</dbReference>
<dbReference type="Gene3D" id="1.10.10.10">
    <property type="entry name" value="Winged helix-like DNA-binding domain superfamily/Winged helix DNA-binding domain"/>
    <property type="match status" value="1"/>
</dbReference>
<protein>
    <recommendedName>
        <fullName evidence="13">Ferric uptake regulation protein</fullName>
    </recommendedName>
</protein>
<evidence type="ECO:0000313" key="12">
    <source>
        <dbReference type="EMBL" id="SVA35221.1"/>
    </source>
</evidence>
<reference evidence="12" key="1">
    <citation type="submission" date="2018-05" db="EMBL/GenBank/DDBJ databases">
        <authorList>
            <person name="Lanie J.A."/>
            <person name="Ng W.-L."/>
            <person name="Kazmierczak K.M."/>
            <person name="Andrzejewski T.M."/>
            <person name="Davidsen T.M."/>
            <person name="Wayne K.J."/>
            <person name="Tettelin H."/>
            <person name="Glass J.I."/>
            <person name="Rusch D."/>
            <person name="Podicherti R."/>
            <person name="Tsui H.-C.T."/>
            <person name="Winkler M.E."/>
        </authorList>
    </citation>
    <scope>NUCLEOTIDE SEQUENCE</scope>
</reference>
<keyword evidence="11" id="KW-0804">Transcription</keyword>
<dbReference type="GO" id="GO:1900376">
    <property type="term" value="P:regulation of secondary metabolite biosynthetic process"/>
    <property type="evidence" value="ECO:0007669"/>
    <property type="project" value="TreeGrafter"/>
</dbReference>
<keyword evidence="4" id="KW-0963">Cytoplasm</keyword>
<dbReference type="Gene3D" id="3.30.1490.190">
    <property type="match status" value="1"/>
</dbReference>
<organism evidence="12">
    <name type="scientific">marine metagenome</name>
    <dbReference type="NCBI Taxonomy" id="408172"/>
    <lineage>
        <taxon>unclassified sequences</taxon>
        <taxon>metagenomes</taxon>
        <taxon>ecological metagenomes</taxon>
    </lineage>
</organism>
<evidence type="ECO:0000256" key="3">
    <source>
        <dbReference type="ARBA" id="ARBA00011738"/>
    </source>
</evidence>
<gene>
    <name evidence="12" type="ORF">METZ01_LOCUS88075</name>
</gene>
<evidence type="ECO:0000256" key="10">
    <source>
        <dbReference type="ARBA" id="ARBA00023125"/>
    </source>
</evidence>
<proteinExistence type="inferred from homology"/>
<evidence type="ECO:0000256" key="2">
    <source>
        <dbReference type="ARBA" id="ARBA00007957"/>
    </source>
</evidence>